<comment type="caution">
    <text evidence="2">The sequence shown here is derived from an EMBL/GenBank/DDBJ whole genome shotgun (WGS) entry which is preliminary data.</text>
</comment>
<dbReference type="InterPro" id="IPR017853">
    <property type="entry name" value="GH"/>
</dbReference>
<evidence type="ECO:0008006" key="4">
    <source>
        <dbReference type="Google" id="ProtNLM"/>
    </source>
</evidence>
<dbReference type="AlphaFoldDB" id="A0A9P9XST2"/>
<protein>
    <recommendedName>
        <fullName evidence="4">Glycoside hydrolase family 39 protein</fullName>
    </recommendedName>
</protein>
<sequence>MSFLKAFSAIAALTAGHVTGLAVRQSPAGTATVDIANPSGPARFLGSGFIYGFPDNGREIDTSIPDHFVTDIKFHASRAGGAQILAPGWIGGIDGYQQRFDSALSNYRTTRKYGADFILLPHDLWGADGGQAGGSIFPGDNGNWTETELFLHHLVDDIKSNNMLDGLVFDIWNEPDLDIFWARSWDQYLEYYVRAHKIISFRAELPGTLISGPSAANAPAVDLDNWKAWMSKVAANDAIPDIYSWHQIGEWQREPDRTVADFKSLQSTYNLPDRPIDLNEYAWPSEQNPANGVFYLAQLERHNLRGLRANWGGGSDLHNWMADLLFKDASGAYKPNGEWQVYKYYAQMTGERVATTASADRTFDVFATVENNSVKILAGTRTVQKNYEIKVSGLSRLGLPSDGSVQVRTLRFDWAGTKAEVGGPVDLGVTSISSASDSLTILVEPPTNSTAFAFELF</sequence>
<name>A0A9P9XST2_9PEZI</name>
<gene>
    <name evidence="2" type="ORF">CABS02_01013</name>
</gene>
<dbReference type="OrthoDB" id="3445803at2759"/>
<dbReference type="SUPFAM" id="SSF51445">
    <property type="entry name" value="(Trans)glycosidases"/>
    <property type="match status" value="1"/>
</dbReference>
<proteinExistence type="predicted"/>
<feature type="signal peptide" evidence="1">
    <location>
        <begin position="1"/>
        <end position="16"/>
    </location>
</feature>
<evidence type="ECO:0000313" key="2">
    <source>
        <dbReference type="EMBL" id="KAI3558973.1"/>
    </source>
</evidence>
<keyword evidence="3" id="KW-1185">Reference proteome</keyword>
<dbReference type="Gene3D" id="3.20.20.80">
    <property type="entry name" value="Glycosidases"/>
    <property type="match status" value="1"/>
</dbReference>
<organism evidence="2 3">
    <name type="scientific">Colletotrichum abscissum</name>
    <dbReference type="NCBI Taxonomy" id="1671311"/>
    <lineage>
        <taxon>Eukaryota</taxon>
        <taxon>Fungi</taxon>
        <taxon>Dikarya</taxon>
        <taxon>Ascomycota</taxon>
        <taxon>Pezizomycotina</taxon>
        <taxon>Sordariomycetes</taxon>
        <taxon>Hypocreomycetidae</taxon>
        <taxon>Glomerellales</taxon>
        <taxon>Glomerellaceae</taxon>
        <taxon>Colletotrichum</taxon>
        <taxon>Colletotrichum acutatum species complex</taxon>
    </lineage>
</organism>
<reference evidence="2" key="1">
    <citation type="submission" date="2019-01" db="EMBL/GenBank/DDBJ databases">
        <title>Colletotrichum abscissum LGMF1257.</title>
        <authorList>
            <person name="Baroncelli R."/>
        </authorList>
    </citation>
    <scope>NUCLEOTIDE SEQUENCE</scope>
    <source>
        <strain evidence="2">Ca142</strain>
    </source>
</reference>
<evidence type="ECO:0000256" key="1">
    <source>
        <dbReference type="SAM" id="SignalP"/>
    </source>
</evidence>
<accession>A0A9P9XST2</accession>
<dbReference type="EMBL" id="SDAQ01000002">
    <property type="protein sequence ID" value="KAI3558973.1"/>
    <property type="molecule type" value="Genomic_DNA"/>
</dbReference>
<feature type="chain" id="PRO_5040402801" description="Glycoside hydrolase family 39 protein" evidence="1">
    <location>
        <begin position="17"/>
        <end position="457"/>
    </location>
</feature>
<dbReference type="Proteomes" id="UP001056436">
    <property type="component" value="Unassembled WGS sequence"/>
</dbReference>
<keyword evidence="1" id="KW-0732">Signal</keyword>
<evidence type="ECO:0000313" key="3">
    <source>
        <dbReference type="Proteomes" id="UP001056436"/>
    </source>
</evidence>